<comment type="caution">
    <text evidence="2">The sequence shown here is derived from an EMBL/GenBank/DDBJ whole genome shotgun (WGS) entry which is preliminary data.</text>
</comment>
<feature type="compositionally biased region" description="Gly residues" evidence="1">
    <location>
        <begin position="57"/>
        <end position="82"/>
    </location>
</feature>
<feature type="region of interest" description="Disordered" evidence="1">
    <location>
        <begin position="54"/>
        <end position="92"/>
    </location>
</feature>
<keyword evidence="3" id="KW-1185">Reference proteome</keyword>
<name>A0A834HU93_RHYFE</name>
<evidence type="ECO:0000313" key="2">
    <source>
        <dbReference type="EMBL" id="KAF7267503.1"/>
    </source>
</evidence>
<dbReference type="Proteomes" id="UP000625711">
    <property type="component" value="Unassembled WGS sequence"/>
</dbReference>
<organism evidence="2 3">
    <name type="scientific">Rhynchophorus ferrugineus</name>
    <name type="common">Red palm weevil</name>
    <name type="synonym">Curculio ferrugineus</name>
    <dbReference type="NCBI Taxonomy" id="354439"/>
    <lineage>
        <taxon>Eukaryota</taxon>
        <taxon>Metazoa</taxon>
        <taxon>Ecdysozoa</taxon>
        <taxon>Arthropoda</taxon>
        <taxon>Hexapoda</taxon>
        <taxon>Insecta</taxon>
        <taxon>Pterygota</taxon>
        <taxon>Neoptera</taxon>
        <taxon>Endopterygota</taxon>
        <taxon>Coleoptera</taxon>
        <taxon>Polyphaga</taxon>
        <taxon>Cucujiformia</taxon>
        <taxon>Curculionidae</taxon>
        <taxon>Dryophthorinae</taxon>
        <taxon>Rhynchophorus</taxon>
    </lineage>
</organism>
<dbReference type="AlphaFoldDB" id="A0A834HU93"/>
<dbReference type="EMBL" id="JAACXV010014414">
    <property type="protein sequence ID" value="KAF7267503.1"/>
    <property type="molecule type" value="Genomic_DNA"/>
</dbReference>
<gene>
    <name evidence="2" type="ORF">GWI33_019282</name>
</gene>
<protein>
    <submittedName>
        <fullName evidence="2">Uncharacterized protein</fullName>
    </submittedName>
</protein>
<reference evidence="2" key="1">
    <citation type="submission" date="2020-08" db="EMBL/GenBank/DDBJ databases">
        <title>Genome sequencing and assembly of the red palm weevil Rhynchophorus ferrugineus.</title>
        <authorList>
            <person name="Dias G.B."/>
            <person name="Bergman C.M."/>
            <person name="Manee M."/>
        </authorList>
    </citation>
    <scope>NUCLEOTIDE SEQUENCE</scope>
    <source>
        <strain evidence="2">AA-2017</strain>
        <tissue evidence="2">Whole larva</tissue>
    </source>
</reference>
<accession>A0A834HU93</accession>
<proteinExistence type="predicted"/>
<evidence type="ECO:0000256" key="1">
    <source>
        <dbReference type="SAM" id="MobiDB-lite"/>
    </source>
</evidence>
<sequence>MILETENDGNQIDNVYKIALSRSGTVSAPCFAGSAVLQTSGKWKVGGSSRALLCGSSGDGGGSGGGGRGGRGGGGGGDGEGAAGERWPSGGG</sequence>
<evidence type="ECO:0000313" key="3">
    <source>
        <dbReference type="Proteomes" id="UP000625711"/>
    </source>
</evidence>